<feature type="transmembrane region" description="Helical" evidence="7">
    <location>
        <begin position="125"/>
        <end position="152"/>
    </location>
</feature>
<proteinExistence type="inferred from homology"/>
<dbReference type="PROSITE" id="PS50928">
    <property type="entry name" value="ABC_TM1"/>
    <property type="match status" value="1"/>
</dbReference>
<evidence type="ECO:0000256" key="3">
    <source>
        <dbReference type="ARBA" id="ARBA00022475"/>
    </source>
</evidence>
<evidence type="ECO:0000259" key="8">
    <source>
        <dbReference type="PROSITE" id="PS50928"/>
    </source>
</evidence>
<dbReference type="AlphaFoldDB" id="A0A2J8B4U5"/>
<dbReference type="CDD" id="cd06261">
    <property type="entry name" value="TM_PBP2"/>
    <property type="match status" value="1"/>
</dbReference>
<dbReference type="InterPro" id="IPR050366">
    <property type="entry name" value="BP-dependent_transpt_permease"/>
</dbReference>
<evidence type="ECO:0000313" key="9">
    <source>
        <dbReference type="EMBL" id="PNH19782.1"/>
    </source>
</evidence>
<keyword evidence="4 7" id="KW-0812">Transmembrane</keyword>
<dbReference type="GO" id="GO:0005886">
    <property type="term" value="C:plasma membrane"/>
    <property type="evidence" value="ECO:0007669"/>
    <property type="project" value="UniProtKB-SubCell"/>
</dbReference>
<evidence type="ECO:0000256" key="5">
    <source>
        <dbReference type="ARBA" id="ARBA00022989"/>
    </source>
</evidence>
<feature type="transmembrane region" description="Helical" evidence="7">
    <location>
        <begin position="241"/>
        <end position="265"/>
    </location>
</feature>
<dbReference type="GO" id="GO:0055085">
    <property type="term" value="P:transmembrane transport"/>
    <property type="evidence" value="ECO:0007669"/>
    <property type="project" value="InterPro"/>
</dbReference>
<accession>A0A2J8B4U5</accession>
<comment type="caution">
    <text evidence="9">The sequence shown here is derived from an EMBL/GenBank/DDBJ whole genome shotgun (WGS) entry which is preliminary data.</text>
</comment>
<dbReference type="SUPFAM" id="SSF161098">
    <property type="entry name" value="MetI-like"/>
    <property type="match status" value="1"/>
</dbReference>
<evidence type="ECO:0000256" key="4">
    <source>
        <dbReference type="ARBA" id="ARBA00022692"/>
    </source>
</evidence>
<feature type="transmembrane region" description="Helical" evidence="7">
    <location>
        <begin position="16"/>
        <end position="37"/>
    </location>
</feature>
<dbReference type="InterPro" id="IPR035906">
    <property type="entry name" value="MetI-like_sf"/>
</dbReference>
<feature type="transmembrane region" description="Helical" evidence="7">
    <location>
        <begin position="81"/>
        <end position="105"/>
    </location>
</feature>
<comment type="subcellular location">
    <subcellularLocation>
        <location evidence="1 7">Cell membrane</location>
        <topology evidence="1 7">Multi-pass membrane protein</topology>
    </subcellularLocation>
</comment>
<dbReference type="InterPro" id="IPR000515">
    <property type="entry name" value="MetI-like"/>
</dbReference>
<dbReference type="PANTHER" id="PTHR43386">
    <property type="entry name" value="OLIGOPEPTIDE TRANSPORT SYSTEM PERMEASE PROTEIN APPC"/>
    <property type="match status" value="1"/>
</dbReference>
<reference evidence="10" key="1">
    <citation type="submission" date="2017-04" db="EMBL/GenBank/DDBJ databases">
        <authorList>
            <person name="Bumgarner R.E."/>
            <person name="Fredricks D.N."/>
            <person name="Srinivasan S."/>
        </authorList>
    </citation>
    <scope>NUCLEOTIDE SEQUENCE [LARGE SCALE GENOMIC DNA]</scope>
    <source>
        <strain evidence="10">KA00405</strain>
    </source>
</reference>
<evidence type="ECO:0000313" key="10">
    <source>
        <dbReference type="Proteomes" id="UP000236394"/>
    </source>
</evidence>
<evidence type="ECO:0000256" key="2">
    <source>
        <dbReference type="ARBA" id="ARBA00022448"/>
    </source>
</evidence>
<keyword evidence="6 7" id="KW-0472">Membrane</keyword>
<feature type="transmembrane region" description="Helical" evidence="7">
    <location>
        <begin position="198"/>
        <end position="221"/>
    </location>
</feature>
<organism evidence="9 10">
    <name type="scientific">Mageeibacillus indolicus</name>
    <dbReference type="NCBI Taxonomy" id="884684"/>
    <lineage>
        <taxon>Bacteria</taxon>
        <taxon>Bacillati</taxon>
        <taxon>Bacillota</taxon>
        <taxon>Clostridia</taxon>
        <taxon>Eubacteriales</taxon>
        <taxon>Oscillospiraceae</taxon>
        <taxon>Mageeibacillus</taxon>
    </lineage>
</organism>
<dbReference type="Gene3D" id="1.10.3720.10">
    <property type="entry name" value="MetI-like"/>
    <property type="match status" value="1"/>
</dbReference>
<gene>
    <name evidence="9" type="ORF">B7R76_02580</name>
</gene>
<dbReference type="Proteomes" id="UP000236394">
    <property type="component" value="Unassembled WGS sequence"/>
</dbReference>
<dbReference type="EMBL" id="NBZD01000001">
    <property type="protein sequence ID" value="PNH19782.1"/>
    <property type="molecule type" value="Genomic_DNA"/>
</dbReference>
<evidence type="ECO:0000256" key="7">
    <source>
        <dbReference type="RuleBase" id="RU363032"/>
    </source>
</evidence>
<evidence type="ECO:0000256" key="1">
    <source>
        <dbReference type="ARBA" id="ARBA00004651"/>
    </source>
</evidence>
<protein>
    <recommendedName>
        <fullName evidence="8">ABC transmembrane type-1 domain-containing protein</fullName>
    </recommendedName>
</protein>
<evidence type="ECO:0000256" key="6">
    <source>
        <dbReference type="ARBA" id="ARBA00023136"/>
    </source>
</evidence>
<dbReference type="RefSeq" id="WP_012993318.1">
    <property type="nucleotide sequence ID" value="NZ_NBZD01000001.1"/>
</dbReference>
<dbReference type="OMA" id="RWMPVAR"/>
<comment type="similarity">
    <text evidence="7">Belongs to the binding-protein-dependent transport system permease family.</text>
</comment>
<dbReference type="PANTHER" id="PTHR43386:SF1">
    <property type="entry name" value="D,D-DIPEPTIDE TRANSPORT SYSTEM PERMEASE PROTEIN DDPC-RELATED"/>
    <property type="match status" value="1"/>
</dbReference>
<keyword evidence="2 7" id="KW-0813">Transport</keyword>
<dbReference type="Pfam" id="PF00528">
    <property type="entry name" value="BPD_transp_1"/>
    <property type="match status" value="1"/>
</dbReference>
<name>A0A2J8B4U5_9FIRM</name>
<sequence>MNDLIISYRKLRHNRLLFAGIILLALLIAPVVVVLVYQPYSPTAIDIARRFQLPSWQHWLGTDNLGRDIAVRIFFGARFSLLISFLSLIIGGSIGIALGAFSGYYQGKIDTFISKFTEVQMAFPGVLLALMLLAVFGIGTLNTVVALSLMAIPRFTRISRSGFFKYRGSEFVRSAMVRGLSDWRIIWWHILPNLRYELLVTFSLTLATTIMSEAGLSYIGLGLQPPLPSMGRMLSDAQQNIFAAPHYILSVSGYLSLLIIGFTLLGEGLQQVNKYE</sequence>
<keyword evidence="3" id="KW-1003">Cell membrane</keyword>
<keyword evidence="5 7" id="KW-1133">Transmembrane helix</keyword>
<feature type="domain" description="ABC transmembrane type-1" evidence="8">
    <location>
        <begin position="77"/>
        <end position="266"/>
    </location>
</feature>